<evidence type="ECO:0000313" key="3">
    <source>
        <dbReference type="Proteomes" id="UP001159363"/>
    </source>
</evidence>
<name>A0ABQ9H9J6_9NEOP</name>
<dbReference type="InterPro" id="IPR004875">
    <property type="entry name" value="DDE_SF_endonuclease_dom"/>
</dbReference>
<proteinExistence type="predicted"/>
<organism evidence="2 3">
    <name type="scientific">Dryococelus australis</name>
    <dbReference type="NCBI Taxonomy" id="614101"/>
    <lineage>
        <taxon>Eukaryota</taxon>
        <taxon>Metazoa</taxon>
        <taxon>Ecdysozoa</taxon>
        <taxon>Arthropoda</taxon>
        <taxon>Hexapoda</taxon>
        <taxon>Insecta</taxon>
        <taxon>Pterygota</taxon>
        <taxon>Neoptera</taxon>
        <taxon>Polyneoptera</taxon>
        <taxon>Phasmatodea</taxon>
        <taxon>Verophasmatodea</taxon>
        <taxon>Anareolatae</taxon>
        <taxon>Phasmatidae</taxon>
        <taxon>Eurycanthinae</taxon>
        <taxon>Dryococelus</taxon>
    </lineage>
</organism>
<reference evidence="2 3" key="1">
    <citation type="submission" date="2023-02" db="EMBL/GenBank/DDBJ databases">
        <title>LHISI_Scaffold_Assembly.</title>
        <authorList>
            <person name="Stuart O.P."/>
            <person name="Cleave R."/>
            <person name="Magrath M.J.L."/>
            <person name="Mikheyev A.S."/>
        </authorList>
    </citation>
    <scope>NUCLEOTIDE SEQUENCE [LARGE SCALE GENOMIC DNA]</scope>
    <source>
        <strain evidence="2">Daus_M_001</strain>
        <tissue evidence="2">Leg muscle</tissue>
    </source>
</reference>
<keyword evidence="3" id="KW-1185">Reference proteome</keyword>
<sequence length="182" mass="21122">MFEIVYRTVSGESESVQQNTKVMSSMLMSLGYCFNLGNLPWRETKQGKADSVDCSKHGWFSETTAVSYWQGKKKKKPRCFKNVKTLPCQYKNNKYAWMTCTIFEEYIHSLDAKMGYGNRKILLFMEHCLVHPENIANLRIITIHFLSPNSTSIHQPMDQGSSVLKQHFHNVSCFQDDFENET</sequence>
<dbReference type="EMBL" id="JARBHB010000006">
    <property type="protein sequence ID" value="KAJ8880982.1"/>
    <property type="molecule type" value="Genomic_DNA"/>
</dbReference>
<dbReference type="Proteomes" id="UP001159363">
    <property type="component" value="Chromosome 5"/>
</dbReference>
<evidence type="ECO:0000313" key="2">
    <source>
        <dbReference type="EMBL" id="KAJ8880982.1"/>
    </source>
</evidence>
<protein>
    <recommendedName>
        <fullName evidence="1">DDE-1 domain-containing protein</fullName>
    </recommendedName>
</protein>
<dbReference type="PANTHER" id="PTHR19303:SF73">
    <property type="entry name" value="PROTEIN PDC2"/>
    <property type="match status" value="1"/>
</dbReference>
<dbReference type="PANTHER" id="PTHR19303">
    <property type="entry name" value="TRANSPOSON"/>
    <property type="match status" value="1"/>
</dbReference>
<feature type="domain" description="DDE-1" evidence="1">
    <location>
        <begin position="73"/>
        <end position="168"/>
    </location>
</feature>
<comment type="caution">
    <text evidence="2">The sequence shown here is derived from an EMBL/GenBank/DDBJ whole genome shotgun (WGS) entry which is preliminary data.</text>
</comment>
<gene>
    <name evidence="2" type="ORF">PR048_017455</name>
</gene>
<dbReference type="Pfam" id="PF03184">
    <property type="entry name" value="DDE_1"/>
    <property type="match status" value="1"/>
</dbReference>
<evidence type="ECO:0000259" key="1">
    <source>
        <dbReference type="Pfam" id="PF03184"/>
    </source>
</evidence>
<accession>A0ABQ9H9J6</accession>
<dbReference type="InterPro" id="IPR050863">
    <property type="entry name" value="CenT-Element_Derived"/>
</dbReference>